<keyword evidence="4" id="KW-0812">Transmembrane</keyword>
<feature type="transmembrane region" description="Helical" evidence="4">
    <location>
        <begin position="16"/>
        <end position="34"/>
    </location>
</feature>
<sequence length="268" mass="29610">MITSVRARLRGRDRTYRVVIGIFRGVFGLLGLRFELRGVEHLPAAGPAVLACNHLSYLDFTFVGLVASGRARLVRFMAKQSTFENPVSGPLMRRMRHIPVDRDSGAAAYRVAARRLAAGELVGVFPEATISRSFTLKSFKLGAATLATWEQVPLVPVVLWAPQRTFTVDGRRSLRRGKTIRVFVGAPLHPARDADRAAVDAELRRRMQGLLDDAMAGYPDVPRDADDHWWLPGAHGGTAPTLADAAVAEAAARERSRARRDARRARRR</sequence>
<dbReference type="SMART" id="SM00563">
    <property type="entry name" value="PlsC"/>
    <property type="match status" value="1"/>
</dbReference>
<keyword evidence="7" id="KW-1185">Reference proteome</keyword>
<feature type="transmembrane region" description="Helical" evidence="4">
    <location>
        <begin position="54"/>
        <end position="73"/>
    </location>
</feature>
<dbReference type="CDD" id="cd07989">
    <property type="entry name" value="LPLAT_AGPAT-like"/>
    <property type="match status" value="1"/>
</dbReference>
<dbReference type="RefSeq" id="WP_234971391.1">
    <property type="nucleotide sequence ID" value="NZ_FQVU01000002.1"/>
</dbReference>
<dbReference type="STRING" id="1206085.SAMN05443575_1531"/>
<protein>
    <submittedName>
        <fullName evidence="6">1-acyl-sn-glycerol-3-phosphate acyltransferases</fullName>
    </submittedName>
</protein>
<keyword evidence="4" id="KW-0472">Membrane</keyword>
<feature type="compositionally biased region" description="Basic residues" evidence="3">
    <location>
        <begin position="256"/>
        <end position="268"/>
    </location>
</feature>
<keyword evidence="4" id="KW-1133">Transmembrane helix</keyword>
<evidence type="ECO:0000256" key="1">
    <source>
        <dbReference type="ARBA" id="ARBA00022679"/>
    </source>
</evidence>
<dbReference type="InterPro" id="IPR002123">
    <property type="entry name" value="Plipid/glycerol_acylTrfase"/>
</dbReference>
<feature type="domain" description="Phospholipid/glycerol acyltransferase" evidence="5">
    <location>
        <begin position="48"/>
        <end position="162"/>
    </location>
</feature>
<evidence type="ECO:0000256" key="3">
    <source>
        <dbReference type="SAM" id="MobiDB-lite"/>
    </source>
</evidence>
<evidence type="ECO:0000313" key="7">
    <source>
        <dbReference type="Proteomes" id="UP000186132"/>
    </source>
</evidence>
<name>A0A1M5HIH2_9ACTN</name>
<organism evidence="6 7">
    <name type="scientific">Jatrophihabitans endophyticus</name>
    <dbReference type="NCBI Taxonomy" id="1206085"/>
    <lineage>
        <taxon>Bacteria</taxon>
        <taxon>Bacillati</taxon>
        <taxon>Actinomycetota</taxon>
        <taxon>Actinomycetes</taxon>
        <taxon>Jatrophihabitantales</taxon>
        <taxon>Jatrophihabitantaceae</taxon>
        <taxon>Jatrophihabitans</taxon>
    </lineage>
</organism>
<dbReference type="SUPFAM" id="SSF69593">
    <property type="entry name" value="Glycerol-3-phosphate (1)-acyltransferase"/>
    <property type="match status" value="1"/>
</dbReference>
<evidence type="ECO:0000256" key="2">
    <source>
        <dbReference type="ARBA" id="ARBA00023315"/>
    </source>
</evidence>
<evidence type="ECO:0000259" key="5">
    <source>
        <dbReference type="SMART" id="SM00563"/>
    </source>
</evidence>
<dbReference type="GO" id="GO:0006654">
    <property type="term" value="P:phosphatidic acid biosynthetic process"/>
    <property type="evidence" value="ECO:0007669"/>
    <property type="project" value="TreeGrafter"/>
</dbReference>
<reference evidence="6 7" key="1">
    <citation type="submission" date="2016-11" db="EMBL/GenBank/DDBJ databases">
        <authorList>
            <person name="Jaros S."/>
            <person name="Januszkiewicz K."/>
            <person name="Wedrychowicz H."/>
        </authorList>
    </citation>
    <scope>NUCLEOTIDE SEQUENCE [LARGE SCALE GENOMIC DNA]</scope>
    <source>
        <strain evidence="6 7">DSM 45627</strain>
    </source>
</reference>
<accession>A0A1M5HIH2</accession>
<dbReference type="AlphaFoldDB" id="A0A1M5HIH2"/>
<feature type="region of interest" description="Disordered" evidence="3">
    <location>
        <begin position="246"/>
        <end position="268"/>
    </location>
</feature>
<dbReference type="Proteomes" id="UP000186132">
    <property type="component" value="Unassembled WGS sequence"/>
</dbReference>
<evidence type="ECO:0000256" key="4">
    <source>
        <dbReference type="SAM" id="Phobius"/>
    </source>
</evidence>
<dbReference type="EMBL" id="FQVU01000002">
    <property type="protein sequence ID" value="SHG15688.1"/>
    <property type="molecule type" value="Genomic_DNA"/>
</dbReference>
<keyword evidence="2 6" id="KW-0012">Acyltransferase</keyword>
<dbReference type="Pfam" id="PF01553">
    <property type="entry name" value="Acyltransferase"/>
    <property type="match status" value="1"/>
</dbReference>
<proteinExistence type="predicted"/>
<dbReference type="PANTHER" id="PTHR10434">
    <property type="entry name" value="1-ACYL-SN-GLYCEROL-3-PHOSPHATE ACYLTRANSFERASE"/>
    <property type="match status" value="1"/>
</dbReference>
<evidence type="ECO:0000313" key="6">
    <source>
        <dbReference type="EMBL" id="SHG15688.1"/>
    </source>
</evidence>
<dbReference type="GO" id="GO:0005886">
    <property type="term" value="C:plasma membrane"/>
    <property type="evidence" value="ECO:0007669"/>
    <property type="project" value="TreeGrafter"/>
</dbReference>
<keyword evidence="1 6" id="KW-0808">Transferase</keyword>
<dbReference type="GO" id="GO:0003841">
    <property type="term" value="F:1-acylglycerol-3-phosphate O-acyltransferase activity"/>
    <property type="evidence" value="ECO:0007669"/>
    <property type="project" value="TreeGrafter"/>
</dbReference>
<gene>
    <name evidence="6" type="ORF">SAMN05443575_1531</name>
</gene>
<dbReference type="PANTHER" id="PTHR10434:SF55">
    <property type="entry name" value="POSSIBLE ACYLTRANSFERASE"/>
    <property type="match status" value="1"/>
</dbReference>